<name>A0ABS7YRT9_9VIBR</name>
<dbReference type="Pfam" id="PF06039">
    <property type="entry name" value="Mqo"/>
    <property type="match status" value="1"/>
</dbReference>
<dbReference type="NCBIfam" id="NF009875">
    <property type="entry name" value="PRK13339.1"/>
    <property type="match status" value="1"/>
</dbReference>
<dbReference type="NCBIfam" id="NF003605">
    <property type="entry name" value="PRK05257.1-4"/>
    <property type="match status" value="1"/>
</dbReference>
<dbReference type="NCBIfam" id="TIGR01320">
    <property type="entry name" value="mal_quin_oxido"/>
    <property type="match status" value="1"/>
</dbReference>
<evidence type="ECO:0000256" key="6">
    <source>
        <dbReference type="ARBA" id="ARBA00022630"/>
    </source>
</evidence>
<dbReference type="EMBL" id="JAIWIU010000116">
    <property type="protein sequence ID" value="MCA2017677.1"/>
    <property type="molecule type" value="Genomic_DNA"/>
</dbReference>
<evidence type="ECO:0000256" key="3">
    <source>
        <dbReference type="ARBA" id="ARBA00005012"/>
    </source>
</evidence>
<dbReference type="NCBIfam" id="NF003606">
    <property type="entry name" value="PRK05257.2-1"/>
    <property type="match status" value="1"/>
</dbReference>
<keyword evidence="5 9" id="KW-0816">Tricarboxylic acid cycle</keyword>
<keyword evidence="7 9" id="KW-0274">FAD</keyword>
<keyword evidence="12" id="KW-1185">Reference proteome</keyword>
<evidence type="ECO:0000313" key="12">
    <source>
        <dbReference type="Proteomes" id="UP001199044"/>
    </source>
</evidence>
<dbReference type="InterPro" id="IPR036188">
    <property type="entry name" value="FAD/NAD-bd_sf"/>
</dbReference>
<dbReference type="HAMAP" id="MF_00212">
    <property type="entry name" value="MQO"/>
    <property type="match status" value="1"/>
</dbReference>
<accession>A0ABS7YRT9</accession>
<keyword evidence="10" id="KW-1133">Transmembrane helix</keyword>
<evidence type="ECO:0000313" key="11">
    <source>
        <dbReference type="EMBL" id="MCA2017677.1"/>
    </source>
</evidence>
<dbReference type="RefSeq" id="WP_225251335.1">
    <property type="nucleotide sequence ID" value="NZ_JAIWIU010000116.1"/>
</dbReference>
<dbReference type="EC" id="1.1.5.4" evidence="9"/>
<dbReference type="NCBIfam" id="NF003608">
    <property type="entry name" value="PRK05257.2-4"/>
    <property type="match status" value="1"/>
</dbReference>
<dbReference type="InterPro" id="IPR006231">
    <property type="entry name" value="MQO"/>
</dbReference>
<dbReference type="NCBIfam" id="NF003603">
    <property type="entry name" value="PRK05257.1-1"/>
    <property type="match status" value="1"/>
</dbReference>
<keyword evidence="10" id="KW-0812">Transmembrane</keyword>
<dbReference type="PANTHER" id="PTHR43104:SF2">
    <property type="entry name" value="L-2-HYDROXYGLUTARATE DEHYDROGENASE, MITOCHONDRIAL"/>
    <property type="match status" value="1"/>
</dbReference>
<keyword evidence="10" id="KW-0472">Membrane</keyword>
<dbReference type="GO" id="GO:0008924">
    <property type="term" value="F:L-malate dehydrogenase (quinone) activity"/>
    <property type="evidence" value="ECO:0007669"/>
    <property type="project" value="UniProtKB-EC"/>
</dbReference>
<keyword evidence="8 9" id="KW-0560">Oxidoreductase</keyword>
<comment type="cofactor">
    <cofactor evidence="2 9">
        <name>FAD</name>
        <dbReference type="ChEBI" id="CHEBI:57692"/>
    </cofactor>
</comment>
<dbReference type="PANTHER" id="PTHR43104">
    <property type="entry name" value="L-2-HYDROXYGLUTARATE DEHYDROGENASE, MITOCHONDRIAL"/>
    <property type="match status" value="1"/>
</dbReference>
<evidence type="ECO:0000256" key="4">
    <source>
        <dbReference type="ARBA" id="ARBA00006389"/>
    </source>
</evidence>
<comment type="caution">
    <text evidence="11">The sequence shown here is derived from an EMBL/GenBank/DDBJ whole genome shotgun (WGS) entry which is preliminary data.</text>
</comment>
<evidence type="ECO:0000256" key="10">
    <source>
        <dbReference type="SAM" id="Phobius"/>
    </source>
</evidence>
<comment type="similarity">
    <text evidence="4 9">Belongs to the MQO family.</text>
</comment>
<dbReference type="Gene3D" id="3.30.9.10">
    <property type="entry name" value="D-Amino Acid Oxidase, subunit A, domain 2"/>
    <property type="match status" value="1"/>
</dbReference>
<evidence type="ECO:0000256" key="7">
    <source>
        <dbReference type="ARBA" id="ARBA00022827"/>
    </source>
</evidence>
<evidence type="ECO:0000256" key="1">
    <source>
        <dbReference type="ARBA" id="ARBA00001139"/>
    </source>
</evidence>
<keyword evidence="6 9" id="KW-0285">Flavoprotein</keyword>
<evidence type="ECO:0000256" key="8">
    <source>
        <dbReference type="ARBA" id="ARBA00023002"/>
    </source>
</evidence>
<sequence>MKKVTGHNGLHQHHSDTTKQLVDVVLIGGGVMSATLGTFLQQLEPNWTIEMFERLGDVAQESSYGWNNAGTGHSALAEMNYTPQKSDGQIDITKAIKIYEQFQLSRQFWAYLVQQGLIKDPSTFINSVPHMSFVWGADNVAYLRKRFQSMQRSPLFDGMAYSEDAEQIKSWIPLIMKGRDENQPIAATRTRLGTDVNFGALTQQLVEQLKSSDHFSLHLNHQVTHLTRHPDGGWNVSVQDTQANTPVRHVHAKYVFIGAGGASLRLLQKSGIPEARAYAGFPVGGQFLVTENQDLVTEHLAKVYGKASVGAPPMSVPHLDTRVIDGKRLLLFGPFASFSSKFLKEGSLWDLFSSLTPANVLPMAKVGVTNFNLVTYLINQLRQTDDDRFAALQTFFPNAKKEDWRLWQAGQRVQIIKNVPGKGGQLQLGTELVNSADKSLTALLGASPGASTSAAIMLELLSSCFAEKMTTKEWQEKIKAMVPSYGQSLHEQPTLNQKVLLETSKVLGLEHHLDDWIEEPQAVPQANTEKQYESLN</sequence>
<comment type="pathway">
    <text evidence="3 9">Carbohydrate metabolism; tricarboxylic acid cycle; oxaloacetate from (S)-malate (quinone route): step 1/1.</text>
</comment>
<evidence type="ECO:0000256" key="2">
    <source>
        <dbReference type="ARBA" id="ARBA00001974"/>
    </source>
</evidence>
<evidence type="ECO:0000256" key="9">
    <source>
        <dbReference type="HAMAP-Rule" id="MF_00212"/>
    </source>
</evidence>
<dbReference type="SUPFAM" id="SSF51905">
    <property type="entry name" value="FAD/NAD(P)-binding domain"/>
    <property type="match status" value="1"/>
</dbReference>
<feature type="transmembrane region" description="Helical" evidence="10">
    <location>
        <begin position="21"/>
        <end position="40"/>
    </location>
</feature>
<dbReference type="NCBIfam" id="NF003611">
    <property type="entry name" value="PRK05257.3-2"/>
    <property type="match status" value="1"/>
</dbReference>
<gene>
    <name evidence="9 11" type="primary">mqo</name>
    <name evidence="11" type="ORF">LDJ79_16250</name>
</gene>
<dbReference type="Gene3D" id="3.50.50.60">
    <property type="entry name" value="FAD/NAD(P)-binding domain"/>
    <property type="match status" value="1"/>
</dbReference>
<organism evidence="11 12">
    <name type="scientific">Vibrio tritonius</name>
    <dbReference type="NCBI Taxonomy" id="1435069"/>
    <lineage>
        <taxon>Bacteria</taxon>
        <taxon>Pseudomonadati</taxon>
        <taxon>Pseudomonadota</taxon>
        <taxon>Gammaproteobacteria</taxon>
        <taxon>Vibrionales</taxon>
        <taxon>Vibrionaceae</taxon>
        <taxon>Vibrio</taxon>
    </lineage>
</organism>
<protein>
    <recommendedName>
        <fullName evidence="9">Probable malate:quinone oxidoreductase</fullName>
        <ecNumber evidence="9">1.1.5.4</ecNumber>
    </recommendedName>
    <alternativeName>
        <fullName evidence="9">MQO</fullName>
    </alternativeName>
    <alternativeName>
        <fullName evidence="9">Malate dehydrogenase [quinone]</fullName>
    </alternativeName>
</protein>
<reference evidence="12" key="1">
    <citation type="submission" date="2023-07" db="EMBL/GenBank/DDBJ databases">
        <title>Molecular identification of indigenous halophilic bacteria isolated from red sea cost, biodegradation of synthetic dyes and assessment of degraded metabolite toxicity.</title>
        <authorList>
            <person name="Chaieb K."/>
            <person name="Altayb H.N."/>
        </authorList>
    </citation>
    <scope>NUCLEOTIDE SEQUENCE [LARGE SCALE GENOMIC DNA]</scope>
    <source>
        <strain evidence="12">K20</strain>
    </source>
</reference>
<proteinExistence type="inferred from homology"/>
<evidence type="ECO:0000256" key="5">
    <source>
        <dbReference type="ARBA" id="ARBA00022532"/>
    </source>
</evidence>
<dbReference type="Proteomes" id="UP001199044">
    <property type="component" value="Unassembled WGS sequence"/>
</dbReference>
<comment type="catalytic activity">
    <reaction evidence="1 9">
        <text>(S)-malate + a quinone = a quinol + oxaloacetate</text>
        <dbReference type="Rhea" id="RHEA:46012"/>
        <dbReference type="ChEBI" id="CHEBI:15589"/>
        <dbReference type="ChEBI" id="CHEBI:16452"/>
        <dbReference type="ChEBI" id="CHEBI:24646"/>
        <dbReference type="ChEBI" id="CHEBI:132124"/>
        <dbReference type="EC" id="1.1.5.4"/>
    </reaction>
</comment>